<protein>
    <submittedName>
        <fullName evidence="1">Uncharacterized protein</fullName>
    </submittedName>
</protein>
<organism evidence="1 2">
    <name type="scientific">Plakobranchus ocellatus</name>
    <dbReference type="NCBI Taxonomy" id="259542"/>
    <lineage>
        <taxon>Eukaryota</taxon>
        <taxon>Metazoa</taxon>
        <taxon>Spiralia</taxon>
        <taxon>Lophotrochozoa</taxon>
        <taxon>Mollusca</taxon>
        <taxon>Gastropoda</taxon>
        <taxon>Heterobranchia</taxon>
        <taxon>Euthyneura</taxon>
        <taxon>Panpulmonata</taxon>
        <taxon>Sacoglossa</taxon>
        <taxon>Placobranchoidea</taxon>
        <taxon>Plakobranchidae</taxon>
        <taxon>Plakobranchus</taxon>
    </lineage>
</organism>
<reference evidence="1 2" key="1">
    <citation type="journal article" date="2021" name="Elife">
        <title>Chloroplast acquisition without the gene transfer in kleptoplastic sea slugs, Plakobranchus ocellatus.</title>
        <authorList>
            <person name="Maeda T."/>
            <person name="Takahashi S."/>
            <person name="Yoshida T."/>
            <person name="Shimamura S."/>
            <person name="Takaki Y."/>
            <person name="Nagai Y."/>
            <person name="Toyoda A."/>
            <person name="Suzuki Y."/>
            <person name="Arimoto A."/>
            <person name="Ishii H."/>
            <person name="Satoh N."/>
            <person name="Nishiyama T."/>
            <person name="Hasebe M."/>
            <person name="Maruyama T."/>
            <person name="Minagawa J."/>
            <person name="Obokata J."/>
            <person name="Shigenobu S."/>
        </authorList>
    </citation>
    <scope>NUCLEOTIDE SEQUENCE [LARGE SCALE GENOMIC DNA]</scope>
</reference>
<comment type="caution">
    <text evidence="1">The sequence shown here is derived from an EMBL/GenBank/DDBJ whole genome shotgun (WGS) entry which is preliminary data.</text>
</comment>
<keyword evidence="2" id="KW-1185">Reference proteome</keyword>
<name>A0AAV4AZ68_9GAST</name>
<accession>A0AAV4AZ68</accession>
<dbReference type="AlphaFoldDB" id="A0AAV4AZ68"/>
<evidence type="ECO:0000313" key="2">
    <source>
        <dbReference type="Proteomes" id="UP000735302"/>
    </source>
</evidence>
<evidence type="ECO:0000313" key="1">
    <source>
        <dbReference type="EMBL" id="GFO12327.1"/>
    </source>
</evidence>
<proteinExistence type="predicted"/>
<dbReference type="Proteomes" id="UP000735302">
    <property type="component" value="Unassembled WGS sequence"/>
</dbReference>
<dbReference type="EMBL" id="BLXT01004413">
    <property type="protein sequence ID" value="GFO12327.1"/>
    <property type="molecule type" value="Genomic_DNA"/>
</dbReference>
<gene>
    <name evidence="1" type="ORF">PoB_003883200</name>
</gene>
<sequence length="91" mass="10518">MHIARQARAPVMELEATARHLQILSTEPLSSCRSVGTLELTWPQAKYPVEKNETFFSLLVRHNDCRGHNQVLQLKRHLQRESIKTQCRRGA</sequence>